<feature type="compositionally biased region" description="Basic and acidic residues" evidence="1">
    <location>
        <begin position="87"/>
        <end position="102"/>
    </location>
</feature>
<organism evidence="2 3">
    <name type="scientific">Vigna unguiculata</name>
    <name type="common">Cowpea</name>
    <dbReference type="NCBI Taxonomy" id="3917"/>
    <lineage>
        <taxon>Eukaryota</taxon>
        <taxon>Viridiplantae</taxon>
        <taxon>Streptophyta</taxon>
        <taxon>Embryophyta</taxon>
        <taxon>Tracheophyta</taxon>
        <taxon>Spermatophyta</taxon>
        <taxon>Magnoliopsida</taxon>
        <taxon>eudicotyledons</taxon>
        <taxon>Gunneridae</taxon>
        <taxon>Pentapetalae</taxon>
        <taxon>rosids</taxon>
        <taxon>fabids</taxon>
        <taxon>Fabales</taxon>
        <taxon>Fabaceae</taxon>
        <taxon>Papilionoideae</taxon>
        <taxon>50 kb inversion clade</taxon>
        <taxon>NPAAA clade</taxon>
        <taxon>indigoferoid/millettioid clade</taxon>
        <taxon>Phaseoleae</taxon>
        <taxon>Vigna</taxon>
    </lineage>
</organism>
<evidence type="ECO:0000313" key="2">
    <source>
        <dbReference type="EMBL" id="QCE09527.1"/>
    </source>
</evidence>
<accession>A0A4D6NC90</accession>
<feature type="region of interest" description="Disordered" evidence="1">
    <location>
        <begin position="145"/>
        <end position="168"/>
    </location>
</feature>
<dbReference type="AlphaFoldDB" id="A0A4D6NC90"/>
<sequence length="168" mass="19031">MISHSFQSPPPLPMARQQKVLRRSPPVTCRERWRAGEVAGNATAACAAVCCCVPCSVMDVVVLAAYKVPAGLVRKAMHKRKRRLLQKKNEKNEALLDHRPDDFSGPTPGPWPSLDEDLSEDEAEETSKLEEEMWAQFNGTGFWRSDSQRLEQQQEQHHPTAEWHCQAQ</sequence>
<feature type="region of interest" description="Disordered" evidence="1">
    <location>
        <begin position="1"/>
        <end position="25"/>
    </location>
</feature>
<feature type="compositionally biased region" description="Basic and acidic residues" evidence="1">
    <location>
        <begin position="146"/>
        <end position="161"/>
    </location>
</feature>
<evidence type="ECO:0000256" key="1">
    <source>
        <dbReference type="SAM" id="MobiDB-lite"/>
    </source>
</evidence>
<protein>
    <submittedName>
        <fullName evidence="2">Uncharacterized protein</fullName>
    </submittedName>
</protein>
<dbReference type="EMBL" id="CP039354">
    <property type="protein sequence ID" value="QCE09527.1"/>
    <property type="molecule type" value="Genomic_DNA"/>
</dbReference>
<reference evidence="2 3" key="1">
    <citation type="submission" date="2019-04" db="EMBL/GenBank/DDBJ databases">
        <title>An improved genome assembly and genetic linkage map for asparagus bean, Vigna unguiculata ssp. sesquipedialis.</title>
        <authorList>
            <person name="Xia Q."/>
            <person name="Zhang R."/>
            <person name="Dong Y."/>
        </authorList>
    </citation>
    <scope>NUCLEOTIDE SEQUENCE [LARGE SCALE GENOMIC DNA]</scope>
    <source>
        <tissue evidence="2">Leaf</tissue>
    </source>
</reference>
<dbReference type="Proteomes" id="UP000501690">
    <property type="component" value="Linkage Group LG10"/>
</dbReference>
<keyword evidence="3" id="KW-1185">Reference proteome</keyword>
<feature type="region of interest" description="Disordered" evidence="1">
    <location>
        <begin position="84"/>
        <end position="131"/>
    </location>
</feature>
<dbReference type="OrthoDB" id="695262at2759"/>
<name>A0A4D6NC90_VIGUN</name>
<proteinExistence type="predicted"/>
<dbReference type="Gramene" id="Vigun05g230000.1.v1.2">
    <property type="protein sequence ID" value="Vigun05g230000.1.v1.2.CDS.1"/>
    <property type="gene ID" value="Vigun05g230000.v1.2"/>
</dbReference>
<dbReference type="PANTHER" id="PTHR33264:SF25">
    <property type="entry name" value="PROTEIN, PUTATIVE-RELATED"/>
    <property type="match status" value="1"/>
</dbReference>
<gene>
    <name evidence="2" type="ORF">DEO72_LG10g747</name>
</gene>
<feature type="compositionally biased region" description="Acidic residues" evidence="1">
    <location>
        <begin position="114"/>
        <end position="124"/>
    </location>
</feature>
<dbReference type="PANTHER" id="PTHR33264">
    <property type="entry name" value="EXPRESSED PROTEIN"/>
    <property type="match status" value="1"/>
</dbReference>
<evidence type="ECO:0000313" key="3">
    <source>
        <dbReference type="Proteomes" id="UP000501690"/>
    </source>
</evidence>